<sequence>MRRLTQEEKEVLREKLNRRLNEEARQIIDSAWEDAAGRCRDSLAEIFFELMLDKTLDIIGVTGSTGDETELITSQAPETCKPARSERENADARNPGYVYLYCVAPVEAAMLFKDEIIVGLPDGGRVRGIECGRLAAIVSSVPAEKYNEEALEESVQDPQWLESRVTGHEQIIQYVMKSFPVIPMKFCTIFHALERINRLITEREDEFGKILAGIDGKEEWGLKIYYNPGVLRKHMEKTSERIKETRERVESKGEGAAYFMRKKMDELIAEEVGNKAADVAAGVHGELEQMAREAKLNRLLGSEVTGRLEIMALNAVYFFDRHDVARLKEKVEDLSNRYRDMGFEFILTGPWPPYNFTLVSDLGGGGAGE</sequence>
<evidence type="ECO:0000256" key="3">
    <source>
        <dbReference type="ARBA" id="ARBA00035643"/>
    </source>
</evidence>
<dbReference type="PANTHER" id="PTHR36852">
    <property type="entry name" value="PROTEIN GVPL 2"/>
    <property type="match status" value="1"/>
</dbReference>
<dbReference type="EMBL" id="FOYM01000003">
    <property type="protein sequence ID" value="SFQ98568.1"/>
    <property type="molecule type" value="Genomic_DNA"/>
</dbReference>
<evidence type="ECO:0000256" key="1">
    <source>
        <dbReference type="ARBA" id="ARBA00022987"/>
    </source>
</evidence>
<dbReference type="PANTHER" id="PTHR36852:SF1">
    <property type="entry name" value="PROTEIN GVPL 2"/>
    <property type="match status" value="1"/>
</dbReference>
<dbReference type="GO" id="GO:0031412">
    <property type="term" value="P:gas vesicle organization"/>
    <property type="evidence" value="ECO:0007669"/>
    <property type="project" value="InterPro"/>
</dbReference>
<protein>
    <submittedName>
        <fullName evidence="4">Gas vesicle synthesis protein GvpL/GvpF</fullName>
    </submittedName>
</protein>
<dbReference type="STRING" id="39060.SAMN05660706_103126"/>
<dbReference type="RefSeq" id="WP_092481972.1">
    <property type="nucleotide sequence ID" value="NZ_FOYM01000003.1"/>
</dbReference>
<dbReference type="Proteomes" id="UP000199584">
    <property type="component" value="Unassembled WGS sequence"/>
</dbReference>
<dbReference type="InterPro" id="IPR009430">
    <property type="entry name" value="GvpL/GvpF"/>
</dbReference>
<proteinExistence type="inferred from homology"/>
<comment type="similarity">
    <text evidence="3">Belongs to the gas vesicle GvpF/GvpL family.</text>
</comment>
<organism evidence="4 5">
    <name type="scientific">Desulfoscipio geothermicus DSM 3669</name>
    <dbReference type="NCBI Taxonomy" id="1121426"/>
    <lineage>
        <taxon>Bacteria</taxon>
        <taxon>Bacillati</taxon>
        <taxon>Bacillota</taxon>
        <taxon>Clostridia</taxon>
        <taxon>Eubacteriales</taxon>
        <taxon>Desulfallaceae</taxon>
        <taxon>Desulfoscipio</taxon>
    </lineage>
</organism>
<keyword evidence="5" id="KW-1185">Reference proteome</keyword>
<dbReference type="AlphaFoldDB" id="A0A1I6CZB0"/>
<gene>
    <name evidence="4" type="ORF">SAMN05660706_103126</name>
</gene>
<evidence type="ECO:0000256" key="2">
    <source>
        <dbReference type="ARBA" id="ARBA00035108"/>
    </source>
</evidence>
<dbReference type="GO" id="GO:0031411">
    <property type="term" value="C:gas vesicle"/>
    <property type="evidence" value="ECO:0007669"/>
    <property type="project" value="UniProtKB-SubCell"/>
</dbReference>
<accession>A0A1I6CZB0</accession>
<reference evidence="5" key="1">
    <citation type="submission" date="2016-10" db="EMBL/GenBank/DDBJ databases">
        <authorList>
            <person name="Varghese N."/>
            <person name="Submissions S."/>
        </authorList>
    </citation>
    <scope>NUCLEOTIDE SEQUENCE [LARGE SCALE GENOMIC DNA]</scope>
    <source>
        <strain evidence="5">DSM 3669</strain>
    </source>
</reference>
<evidence type="ECO:0000313" key="4">
    <source>
        <dbReference type="EMBL" id="SFQ98568.1"/>
    </source>
</evidence>
<dbReference type="OrthoDB" id="146444at2"/>
<evidence type="ECO:0000313" key="5">
    <source>
        <dbReference type="Proteomes" id="UP000199584"/>
    </source>
</evidence>
<keyword evidence="1" id="KW-0304">Gas vesicle</keyword>
<name>A0A1I6CZB0_9FIRM</name>
<dbReference type="Pfam" id="PF06386">
    <property type="entry name" value="GvpL_GvpF"/>
    <property type="match status" value="1"/>
</dbReference>
<comment type="subcellular location">
    <subcellularLocation>
        <location evidence="2">Gas vesicle</location>
    </subcellularLocation>
</comment>